<dbReference type="Pfam" id="PF01757">
    <property type="entry name" value="Acyl_transf_3"/>
    <property type="match status" value="1"/>
</dbReference>
<feature type="transmembrane region" description="Helical" evidence="1">
    <location>
        <begin position="7"/>
        <end position="24"/>
    </location>
</feature>
<feature type="transmembrane region" description="Helical" evidence="1">
    <location>
        <begin position="289"/>
        <end position="309"/>
    </location>
</feature>
<keyword evidence="3" id="KW-0808">Transferase</keyword>
<gene>
    <name evidence="3" type="ORF">DR864_27855</name>
</gene>
<keyword evidence="1" id="KW-1133">Transmembrane helix</keyword>
<evidence type="ECO:0000313" key="4">
    <source>
        <dbReference type="Proteomes" id="UP000251993"/>
    </source>
</evidence>
<dbReference type="GO" id="GO:0016747">
    <property type="term" value="F:acyltransferase activity, transferring groups other than amino-acyl groups"/>
    <property type="evidence" value="ECO:0007669"/>
    <property type="project" value="InterPro"/>
</dbReference>
<dbReference type="KEGG" id="run:DR864_27855"/>
<dbReference type="InterPro" id="IPR050879">
    <property type="entry name" value="Acyltransferase_3"/>
</dbReference>
<dbReference type="Proteomes" id="UP000251993">
    <property type="component" value="Chromosome"/>
</dbReference>
<keyword evidence="1" id="KW-0812">Transmembrane</keyword>
<evidence type="ECO:0000256" key="1">
    <source>
        <dbReference type="SAM" id="Phobius"/>
    </source>
</evidence>
<feature type="transmembrane region" description="Helical" evidence="1">
    <location>
        <begin position="146"/>
        <end position="166"/>
    </location>
</feature>
<feature type="transmembrane region" description="Helical" evidence="1">
    <location>
        <begin position="260"/>
        <end position="277"/>
    </location>
</feature>
<feature type="transmembrane region" description="Helical" evidence="1">
    <location>
        <begin position="204"/>
        <end position="222"/>
    </location>
</feature>
<feature type="transmembrane region" description="Helical" evidence="1">
    <location>
        <begin position="80"/>
        <end position="99"/>
    </location>
</feature>
<accession>A0A344TRL7</accession>
<evidence type="ECO:0000313" key="3">
    <source>
        <dbReference type="EMBL" id="AXE21288.1"/>
    </source>
</evidence>
<dbReference type="PANTHER" id="PTHR23028">
    <property type="entry name" value="ACETYLTRANSFERASE"/>
    <property type="match status" value="1"/>
</dbReference>
<protein>
    <submittedName>
        <fullName evidence="3">Acyltransferase</fullName>
    </submittedName>
</protein>
<dbReference type="EMBL" id="CP030850">
    <property type="protein sequence ID" value="AXE21288.1"/>
    <property type="molecule type" value="Genomic_DNA"/>
</dbReference>
<proteinExistence type="predicted"/>
<sequence length="348" mass="40404">MIESNNFHFIRFLAASLVIVGHVYPLNGRPDVIEQWSLGLFPSGHIAVCIFFVISGYCVLQSRLNSKSTYAYTMKRALRIFPGLFVALLFTAFVIGPLATSYSLSDYFSAGQTYRFFDNIKLYPNTHGTLPGVFVQNTHNAANGSLWTLAYEFTMYIFVIVAVFLFRNRWRWFLIGFVAFFVIYCALFEVIQGDRIIPLIRLNLFHLIDFGIYFVLGMLFYLYQDQIGLHWWGAVAAFGAWMIMYLIADAGYLPLSAIMWIRYFSISYLVMYFAFIKGPLNRFGDWGDYSYGIYIYAYPIQQIIISFFGNEMPSYQQVLLAFAVVLPLAWFSWNYVEKPALKYKSYFR</sequence>
<reference evidence="3 4" key="1">
    <citation type="submission" date="2018-07" db="EMBL/GenBank/DDBJ databases">
        <title>Genome sequencing of Runella.</title>
        <authorList>
            <person name="Baek M.-G."/>
            <person name="Yi H."/>
        </authorList>
    </citation>
    <scope>NUCLEOTIDE SEQUENCE [LARGE SCALE GENOMIC DNA]</scope>
    <source>
        <strain evidence="3 4">HYN0085</strain>
    </source>
</reference>
<dbReference type="RefSeq" id="WP_114070049.1">
    <property type="nucleotide sequence ID" value="NZ_CP030850.1"/>
</dbReference>
<keyword evidence="4" id="KW-1185">Reference proteome</keyword>
<organism evidence="3 4">
    <name type="scientific">Runella rosea</name>
    <dbReference type="NCBI Taxonomy" id="2259595"/>
    <lineage>
        <taxon>Bacteria</taxon>
        <taxon>Pseudomonadati</taxon>
        <taxon>Bacteroidota</taxon>
        <taxon>Cytophagia</taxon>
        <taxon>Cytophagales</taxon>
        <taxon>Spirosomataceae</taxon>
        <taxon>Runella</taxon>
    </lineage>
</organism>
<feature type="transmembrane region" description="Helical" evidence="1">
    <location>
        <begin position="173"/>
        <end position="192"/>
    </location>
</feature>
<dbReference type="InterPro" id="IPR002656">
    <property type="entry name" value="Acyl_transf_3_dom"/>
</dbReference>
<feature type="transmembrane region" description="Helical" evidence="1">
    <location>
        <begin position="315"/>
        <end position="336"/>
    </location>
</feature>
<dbReference type="OrthoDB" id="9796461at2"/>
<name>A0A344TRL7_9BACT</name>
<feature type="transmembrane region" description="Helical" evidence="1">
    <location>
        <begin position="229"/>
        <end position="248"/>
    </location>
</feature>
<evidence type="ECO:0000259" key="2">
    <source>
        <dbReference type="Pfam" id="PF01757"/>
    </source>
</evidence>
<keyword evidence="1" id="KW-0472">Membrane</keyword>
<feature type="domain" description="Acyltransferase 3" evidence="2">
    <location>
        <begin position="7"/>
        <end position="331"/>
    </location>
</feature>
<feature type="transmembrane region" description="Helical" evidence="1">
    <location>
        <begin position="36"/>
        <end position="60"/>
    </location>
</feature>
<dbReference type="AlphaFoldDB" id="A0A344TRL7"/>
<keyword evidence="3" id="KW-0012">Acyltransferase</keyword>